<accession>A0AAD5TLM7</accession>
<comment type="similarity">
    <text evidence="10">Belongs to the adenylate kinase family. AK6 subfamily.</text>
</comment>
<evidence type="ECO:0000256" key="5">
    <source>
        <dbReference type="ARBA" id="ARBA00022679"/>
    </source>
</evidence>
<proteinExistence type="inferred from homology"/>
<comment type="subcellular location">
    <subcellularLocation>
        <location evidence="10">Cytoplasm</location>
    </subcellularLocation>
    <subcellularLocation>
        <location evidence="10">Nucleus</location>
    </subcellularLocation>
</comment>
<keyword evidence="2 10" id="KW-0963">Cytoplasm</keyword>
<feature type="binding site" evidence="10">
    <location>
        <position position="131"/>
    </location>
    <ligand>
        <name>ATP</name>
        <dbReference type="ChEBI" id="CHEBI:30616"/>
    </ligand>
</feature>
<evidence type="ECO:0000256" key="7">
    <source>
        <dbReference type="ARBA" id="ARBA00022777"/>
    </source>
</evidence>
<dbReference type="FunFam" id="3.40.50.300:FF:000372">
    <property type="entry name" value="Adenylate kinase isoenzyme 6 homolog"/>
    <property type="match status" value="1"/>
</dbReference>
<keyword evidence="8 10" id="KW-0067">ATP-binding</keyword>
<feature type="region of interest" description="LID" evidence="10">
    <location>
        <begin position="130"/>
        <end position="140"/>
    </location>
</feature>
<dbReference type="EMBL" id="JADGJQ010000028">
    <property type="protein sequence ID" value="KAJ3178154.1"/>
    <property type="molecule type" value="Genomic_DNA"/>
</dbReference>
<keyword evidence="7 10" id="KW-0418">Kinase</keyword>
<feature type="binding site" evidence="10">
    <location>
        <position position="36"/>
    </location>
    <ligand>
        <name>ATP</name>
        <dbReference type="ChEBI" id="CHEBI:30616"/>
    </ligand>
</feature>
<dbReference type="InterPro" id="IPR027417">
    <property type="entry name" value="P-loop_NTPase"/>
</dbReference>
<dbReference type="GO" id="GO:0004017">
    <property type="term" value="F:AMP kinase activity"/>
    <property type="evidence" value="ECO:0007669"/>
    <property type="project" value="UniProtKB-UniRule"/>
</dbReference>
<dbReference type="PANTHER" id="PTHR12595:SF0">
    <property type="entry name" value="ADENYLATE KINASE ISOENZYME 6"/>
    <property type="match status" value="1"/>
</dbReference>
<feature type="region of interest" description="NMPbind" evidence="10">
    <location>
        <begin position="55"/>
        <end position="78"/>
    </location>
</feature>
<keyword evidence="13" id="KW-1185">Reference proteome</keyword>
<protein>
    <recommendedName>
        <fullName evidence="10">Adenylate kinase isoenzyme 6 homolog</fullName>
        <shortName evidence="10">AK6</shortName>
        <ecNumber evidence="10">2.7.4.3</ecNumber>
    </recommendedName>
    <alternativeName>
        <fullName evidence="10">Dual activity adenylate kinase/ATPase</fullName>
        <shortName evidence="10">AK/ATPase</shortName>
    </alternativeName>
</protein>
<comment type="caution">
    <text evidence="12">The sequence shown here is derived from an EMBL/GenBank/DDBJ whole genome shotgun (WGS) entry which is preliminary data.</text>
</comment>
<evidence type="ECO:0000256" key="10">
    <source>
        <dbReference type="HAMAP-Rule" id="MF_03173"/>
    </source>
</evidence>
<dbReference type="GO" id="GO:0005737">
    <property type="term" value="C:cytoplasm"/>
    <property type="evidence" value="ECO:0007669"/>
    <property type="project" value="UniProtKB-SubCell"/>
</dbReference>
<comment type="caution">
    <text evidence="10">Lacks conserved residue(s) required for the propagation of feature annotation.</text>
</comment>
<dbReference type="SUPFAM" id="SSF52540">
    <property type="entry name" value="P-loop containing nucleoside triphosphate hydrolases"/>
    <property type="match status" value="1"/>
</dbReference>
<feature type="region of interest" description="Disordered" evidence="11">
    <location>
        <begin position="1"/>
        <end position="33"/>
    </location>
</feature>
<comment type="subunit">
    <text evidence="10">Interacts with small ribosomal subunit protein uS11. Not a structural component of 43S pre-ribosomes, but transiently interacts with them by binding to uS11.</text>
</comment>
<dbReference type="GO" id="GO:0006364">
    <property type="term" value="P:rRNA processing"/>
    <property type="evidence" value="ECO:0007669"/>
    <property type="project" value="UniProtKB-KW"/>
</dbReference>
<name>A0AAD5TLM7_9FUNG</name>
<sequence>MDLSDSDTDSPPPQTHRPPRTRPNILITGTPGTGKTTTCELLAIATSQQQLSHIEVGQLVKERHLHSGFDDEFQSWLLDEDMVVDELEPLMQQGGQIVDHHGCDFFPQRWFDLVVVLRANNEVLYPRLEKRNYPTNKIQENIECEIMQVVLEEAHASYEAGIILEMRSESVADMESNVERIAEWVEQFVSAAAAGGDGGEE</sequence>
<comment type="catalytic activity">
    <reaction evidence="1 10">
        <text>AMP + ATP = 2 ADP</text>
        <dbReference type="Rhea" id="RHEA:12973"/>
        <dbReference type="ChEBI" id="CHEBI:30616"/>
        <dbReference type="ChEBI" id="CHEBI:456215"/>
        <dbReference type="ChEBI" id="CHEBI:456216"/>
        <dbReference type="EC" id="2.7.4.3"/>
    </reaction>
</comment>
<evidence type="ECO:0000313" key="13">
    <source>
        <dbReference type="Proteomes" id="UP001212152"/>
    </source>
</evidence>
<keyword evidence="3 10" id="KW-0690">Ribosome biogenesis</keyword>
<comment type="function">
    <text evidence="10">Broad-specificity nucleoside monophosphate (NMP) kinase that catalyzes the reversible transfer of the terminal phosphate group between nucleoside triphosphates and monophosphates. Has also ATPase activity. Involved in the late cytoplasmic maturation steps of the 40S ribosomal particles, specifically 18S rRNA maturation. While NMP activity is not required for ribosome maturation, ATPase activity is. Associates transiently with small ribosomal subunit protein uS11. ATP hydrolysis breaks the interaction with uS11. May temporarily remove uS11 from the ribosome to enable a conformational change of the ribosomal RNA that is needed for the final maturation step of the small ribosomal subunit. Its NMP activity may have a role in nuclear energy homeostasis.</text>
</comment>
<evidence type="ECO:0000256" key="6">
    <source>
        <dbReference type="ARBA" id="ARBA00022741"/>
    </source>
</evidence>
<dbReference type="GO" id="GO:0005634">
    <property type="term" value="C:nucleus"/>
    <property type="evidence" value="ECO:0007669"/>
    <property type="project" value="UniProtKB-SubCell"/>
</dbReference>
<feature type="binding site" evidence="10">
    <location>
        <position position="37"/>
    </location>
    <ligand>
        <name>ATP</name>
        <dbReference type="ChEBI" id="CHEBI:30616"/>
    </ligand>
</feature>
<dbReference type="AlphaFoldDB" id="A0AAD5TLM7"/>
<keyword evidence="5 10" id="KW-0808">Transferase</keyword>
<evidence type="ECO:0000256" key="8">
    <source>
        <dbReference type="ARBA" id="ARBA00022840"/>
    </source>
</evidence>
<keyword evidence="4 10" id="KW-0698">rRNA processing</keyword>
<feature type="binding site" evidence="10">
    <location>
        <position position="32"/>
    </location>
    <ligand>
        <name>ATP</name>
        <dbReference type="ChEBI" id="CHEBI:30616"/>
    </ligand>
</feature>
<dbReference type="EC" id="2.7.4.3" evidence="10"/>
<evidence type="ECO:0000313" key="12">
    <source>
        <dbReference type="EMBL" id="KAJ3178154.1"/>
    </source>
</evidence>
<evidence type="ECO:0000256" key="3">
    <source>
        <dbReference type="ARBA" id="ARBA00022517"/>
    </source>
</evidence>
<dbReference type="Proteomes" id="UP001212152">
    <property type="component" value="Unassembled WGS sequence"/>
</dbReference>
<dbReference type="HAMAP" id="MF_00039">
    <property type="entry name" value="Adenylate_kinase_AK6"/>
    <property type="match status" value="1"/>
</dbReference>
<dbReference type="Pfam" id="PF13238">
    <property type="entry name" value="AAA_18"/>
    <property type="match status" value="1"/>
</dbReference>
<keyword evidence="6 10" id="KW-0547">Nucleotide-binding</keyword>
<feature type="binding site" evidence="10">
    <location>
        <position position="35"/>
    </location>
    <ligand>
        <name>ATP</name>
        <dbReference type="ChEBI" id="CHEBI:30616"/>
    </ligand>
</feature>
<evidence type="ECO:0000256" key="1">
    <source>
        <dbReference type="ARBA" id="ARBA00000582"/>
    </source>
</evidence>
<dbReference type="GO" id="GO:0016887">
    <property type="term" value="F:ATP hydrolysis activity"/>
    <property type="evidence" value="ECO:0007669"/>
    <property type="project" value="UniProtKB-UniRule"/>
</dbReference>
<feature type="binding site" evidence="10">
    <location>
        <position position="34"/>
    </location>
    <ligand>
        <name>ATP</name>
        <dbReference type="ChEBI" id="CHEBI:30616"/>
    </ligand>
</feature>
<reference evidence="12" key="1">
    <citation type="submission" date="2020-05" db="EMBL/GenBank/DDBJ databases">
        <title>Phylogenomic resolution of chytrid fungi.</title>
        <authorList>
            <person name="Stajich J.E."/>
            <person name="Amses K."/>
            <person name="Simmons R."/>
            <person name="Seto K."/>
            <person name="Myers J."/>
            <person name="Bonds A."/>
            <person name="Quandt C.A."/>
            <person name="Barry K."/>
            <person name="Liu P."/>
            <person name="Grigoriev I."/>
            <person name="Longcore J.E."/>
            <person name="James T.Y."/>
        </authorList>
    </citation>
    <scope>NUCLEOTIDE SEQUENCE</scope>
    <source>
        <strain evidence="12">JEL0379</strain>
    </source>
</reference>
<dbReference type="GO" id="GO:0005524">
    <property type="term" value="F:ATP binding"/>
    <property type="evidence" value="ECO:0007669"/>
    <property type="project" value="UniProtKB-KW"/>
</dbReference>
<evidence type="ECO:0000256" key="2">
    <source>
        <dbReference type="ARBA" id="ARBA00022490"/>
    </source>
</evidence>
<dbReference type="PANTHER" id="PTHR12595">
    <property type="entry name" value="POS9-ACTIVATING FACTOR FAP7-RELATED"/>
    <property type="match status" value="1"/>
</dbReference>
<gene>
    <name evidence="12" type="ORF">HDU87_003706</name>
</gene>
<dbReference type="Gene3D" id="3.40.50.300">
    <property type="entry name" value="P-loop containing nucleotide triphosphate hydrolases"/>
    <property type="match status" value="1"/>
</dbReference>
<evidence type="ECO:0000256" key="4">
    <source>
        <dbReference type="ARBA" id="ARBA00022552"/>
    </source>
</evidence>
<keyword evidence="9 10" id="KW-0539">Nucleus</keyword>
<evidence type="ECO:0000256" key="11">
    <source>
        <dbReference type="SAM" id="MobiDB-lite"/>
    </source>
</evidence>
<dbReference type="GO" id="GO:0042274">
    <property type="term" value="P:ribosomal small subunit biogenesis"/>
    <property type="evidence" value="ECO:0007669"/>
    <property type="project" value="UniProtKB-UniRule"/>
</dbReference>
<comment type="catalytic activity">
    <reaction evidence="10">
        <text>ATP + H2O = ADP + phosphate + H(+)</text>
        <dbReference type="Rhea" id="RHEA:13065"/>
        <dbReference type="ChEBI" id="CHEBI:15377"/>
        <dbReference type="ChEBI" id="CHEBI:15378"/>
        <dbReference type="ChEBI" id="CHEBI:30616"/>
        <dbReference type="ChEBI" id="CHEBI:43474"/>
        <dbReference type="ChEBI" id="CHEBI:456216"/>
    </reaction>
</comment>
<dbReference type="InterPro" id="IPR020618">
    <property type="entry name" value="Adenyl_kinase_AK6"/>
</dbReference>
<organism evidence="12 13">
    <name type="scientific">Geranomyces variabilis</name>
    <dbReference type="NCBI Taxonomy" id="109894"/>
    <lineage>
        <taxon>Eukaryota</taxon>
        <taxon>Fungi</taxon>
        <taxon>Fungi incertae sedis</taxon>
        <taxon>Chytridiomycota</taxon>
        <taxon>Chytridiomycota incertae sedis</taxon>
        <taxon>Chytridiomycetes</taxon>
        <taxon>Spizellomycetales</taxon>
        <taxon>Powellomycetaceae</taxon>
        <taxon>Geranomyces</taxon>
    </lineage>
</organism>
<evidence type="ECO:0000256" key="9">
    <source>
        <dbReference type="ARBA" id="ARBA00023242"/>
    </source>
</evidence>